<keyword evidence="10" id="KW-0812">Transmembrane</keyword>
<sequence length="749" mass="85791">MLKITLIVTSLLFLIFPIRAQNNKQATSVKRHDNLLNAKTAQQKIKALLELGEYHYSISNQHIYLKSIDSAFYYAQRAASLSEAINYKIGIGESYLLSSKIYINTGAANKAIQFAQQAVDLFSKLKDGNNIARSYMALVKARGTQEDISVSISLAQKAYTLYEHSGKKLEQANALVEIAYLKMGLGNMEAAKTNFKYSLALYRECNYKKTQRVYSLLGMAYLQMGAYKESLENSLQAVKLLESNNDTSVSAAEIYNYVAITYNQLQDIKRSNEYFQRAYRISARFNETELNTMILTNIIQTFINLNKDKEAILYLKKLEKDIDKMDEPSRILLISRALRVYTEVSDFKSAKKYNDEAIKKLKEQQSGNNTNLILYPSIIRYLIKSAQYSKARNYVANYKKISEKNKDKKRLQEIHMTLFQLDSIESKFLSAIQEYKLQQTYKDSLFSQEKNKQIAELQIKFETEKKDKDLVLKEQQNKLLRKQGELQKTKLSKANLLKNIGFGSMALFLLIIALLFAGYRLKHKTNRILESQKGEINQKNVALQKLVVEKEWLLKEIHHRVKNNLQMVMSLLKVQSHHLKDPAVISALKESQNRIHSMSLIHKKLYQSENVMSVNMSVYIQELVEYFQSTFDMDRRIQFSLDLEAIDLDTSQAVPLGLILNEAITNSIKHAFAGKESGLISVSFKCSGQDHIRMSIMDNGVGISDDFEDLGFKSLGMKLIQGFSTDLDAKLLIKNESGLLIDIEFPYNQ</sequence>
<dbReference type="OrthoDB" id="1523170at2"/>
<dbReference type="Pfam" id="PF13424">
    <property type="entry name" value="TPR_12"/>
    <property type="match status" value="1"/>
</dbReference>
<dbReference type="InterPro" id="IPR036890">
    <property type="entry name" value="HATPase_C_sf"/>
</dbReference>
<keyword evidence="10" id="KW-0472">Membrane</keyword>
<dbReference type="RefSeq" id="WP_121281930.1">
    <property type="nucleotide sequence ID" value="NZ_RCCK01000001.1"/>
</dbReference>
<feature type="domain" description="Histidine kinase" evidence="11">
    <location>
        <begin position="556"/>
        <end position="749"/>
    </location>
</feature>
<comment type="catalytic activity">
    <reaction evidence="1">
        <text>ATP + protein L-histidine = ADP + protein N-phospho-L-histidine.</text>
        <dbReference type="EC" id="2.7.13.3"/>
    </reaction>
</comment>
<organism evidence="12 14">
    <name type="scientific">Pedobacter alluvionis</name>
    <dbReference type="NCBI Taxonomy" id="475253"/>
    <lineage>
        <taxon>Bacteria</taxon>
        <taxon>Pseudomonadati</taxon>
        <taxon>Bacteroidota</taxon>
        <taxon>Sphingobacteriia</taxon>
        <taxon>Sphingobacteriales</taxon>
        <taxon>Sphingobacteriaceae</taxon>
        <taxon>Pedobacter</taxon>
    </lineage>
</organism>
<dbReference type="SUPFAM" id="SSF55874">
    <property type="entry name" value="ATPase domain of HSP90 chaperone/DNA topoisomerase II/histidine kinase"/>
    <property type="match status" value="1"/>
</dbReference>
<keyword evidence="15" id="KW-1185">Reference proteome</keyword>
<keyword evidence="8" id="KW-0802">TPR repeat</keyword>
<keyword evidence="5" id="KW-0547">Nucleotide-binding</keyword>
<dbReference type="InterPro" id="IPR011495">
    <property type="entry name" value="Sig_transdc_His_kin_sub2_dim/P"/>
</dbReference>
<dbReference type="Pfam" id="PF02518">
    <property type="entry name" value="HATPase_c"/>
    <property type="match status" value="1"/>
</dbReference>
<dbReference type="EMBL" id="SOPX01000008">
    <property type="protein sequence ID" value="TFB27903.1"/>
    <property type="molecule type" value="Genomic_DNA"/>
</dbReference>
<dbReference type="Pfam" id="PF13181">
    <property type="entry name" value="TPR_8"/>
    <property type="match status" value="1"/>
</dbReference>
<feature type="repeat" description="TPR" evidence="8">
    <location>
        <begin position="252"/>
        <end position="285"/>
    </location>
</feature>
<keyword evidence="3" id="KW-0597">Phosphoprotein</keyword>
<dbReference type="Proteomes" id="UP000297429">
    <property type="component" value="Unassembled WGS sequence"/>
</dbReference>
<evidence type="ECO:0000256" key="9">
    <source>
        <dbReference type="SAM" id="Coils"/>
    </source>
</evidence>
<evidence type="ECO:0000256" key="2">
    <source>
        <dbReference type="ARBA" id="ARBA00012438"/>
    </source>
</evidence>
<gene>
    <name evidence="12" type="ORF">BCL90_0002</name>
    <name evidence="13" type="ORF">E3V97_24660</name>
</gene>
<evidence type="ECO:0000256" key="7">
    <source>
        <dbReference type="ARBA" id="ARBA00022840"/>
    </source>
</evidence>
<feature type="repeat" description="TPR" evidence="8">
    <location>
        <begin position="211"/>
        <end position="244"/>
    </location>
</feature>
<dbReference type="GO" id="GO:0004673">
    <property type="term" value="F:protein histidine kinase activity"/>
    <property type="evidence" value="ECO:0007669"/>
    <property type="project" value="UniProtKB-EC"/>
</dbReference>
<reference evidence="13 15" key="2">
    <citation type="submission" date="2019-03" db="EMBL/GenBank/DDBJ databases">
        <authorList>
            <person name="He R.-H."/>
        </authorList>
    </citation>
    <scope>NUCLEOTIDE SEQUENCE [LARGE SCALE GENOMIC DNA]</scope>
    <source>
        <strain evidence="13 15">DSM 19624</strain>
    </source>
</reference>
<dbReference type="Pfam" id="PF07568">
    <property type="entry name" value="HisKA_2"/>
    <property type="match status" value="1"/>
</dbReference>
<feature type="coiled-coil region" evidence="9">
    <location>
        <begin position="447"/>
        <end position="492"/>
    </location>
</feature>
<dbReference type="Gene3D" id="3.30.450.20">
    <property type="entry name" value="PAS domain"/>
    <property type="match status" value="1"/>
</dbReference>
<dbReference type="AlphaFoldDB" id="A0A497YLC1"/>
<evidence type="ECO:0000313" key="13">
    <source>
        <dbReference type="EMBL" id="TFB27903.1"/>
    </source>
</evidence>
<dbReference type="GO" id="GO:0005524">
    <property type="term" value="F:ATP binding"/>
    <property type="evidence" value="ECO:0007669"/>
    <property type="project" value="UniProtKB-KW"/>
</dbReference>
<proteinExistence type="predicted"/>
<dbReference type="Proteomes" id="UP000273898">
    <property type="component" value="Unassembled WGS sequence"/>
</dbReference>
<keyword evidence="10" id="KW-1133">Transmembrane helix</keyword>
<evidence type="ECO:0000256" key="1">
    <source>
        <dbReference type="ARBA" id="ARBA00000085"/>
    </source>
</evidence>
<keyword evidence="4" id="KW-0808">Transferase</keyword>
<dbReference type="Gene3D" id="3.30.565.10">
    <property type="entry name" value="Histidine kinase-like ATPase, C-terminal domain"/>
    <property type="match status" value="1"/>
</dbReference>
<evidence type="ECO:0000256" key="8">
    <source>
        <dbReference type="PROSITE-ProRule" id="PRU00339"/>
    </source>
</evidence>
<evidence type="ECO:0000259" key="11">
    <source>
        <dbReference type="PROSITE" id="PS50109"/>
    </source>
</evidence>
<dbReference type="PANTHER" id="PTHR41523">
    <property type="entry name" value="TWO-COMPONENT SYSTEM SENSOR PROTEIN"/>
    <property type="match status" value="1"/>
</dbReference>
<dbReference type="EMBL" id="RCCK01000001">
    <property type="protein sequence ID" value="RLJ80983.1"/>
    <property type="molecule type" value="Genomic_DNA"/>
</dbReference>
<comment type="caution">
    <text evidence="12">The sequence shown here is derived from an EMBL/GenBank/DDBJ whole genome shotgun (WGS) entry which is preliminary data.</text>
</comment>
<dbReference type="PROSITE" id="PS50109">
    <property type="entry name" value="HIS_KIN"/>
    <property type="match status" value="1"/>
</dbReference>
<evidence type="ECO:0000256" key="4">
    <source>
        <dbReference type="ARBA" id="ARBA00022679"/>
    </source>
</evidence>
<keyword evidence="6 12" id="KW-0418">Kinase</keyword>
<dbReference type="PANTHER" id="PTHR41523:SF8">
    <property type="entry name" value="ETHYLENE RESPONSE SENSOR PROTEIN"/>
    <property type="match status" value="1"/>
</dbReference>
<dbReference type="SUPFAM" id="SSF48452">
    <property type="entry name" value="TPR-like"/>
    <property type="match status" value="2"/>
</dbReference>
<dbReference type="Gene3D" id="1.25.40.10">
    <property type="entry name" value="Tetratricopeptide repeat domain"/>
    <property type="match status" value="2"/>
</dbReference>
<evidence type="ECO:0000256" key="3">
    <source>
        <dbReference type="ARBA" id="ARBA00022553"/>
    </source>
</evidence>
<keyword evidence="7" id="KW-0067">ATP-binding</keyword>
<dbReference type="SMART" id="SM00028">
    <property type="entry name" value="TPR"/>
    <property type="match status" value="4"/>
</dbReference>
<dbReference type="SMART" id="SM00387">
    <property type="entry name" value="HATPase_c"/>
    <property type="match status" value="1"/>
</dbReference>
<dbReference type="InterPro" id="IPR005467">
    <property type="entry name" value="His_kinase_dom"/>
</dbReference>
<dbReference type="PROSITE" id="PS50005">
    <property type="entry name" value="TPR"/>
    <property type="match status" value="2"/>
</dbReference>
<dbReference type="InterPro" id="IPR003594">
    <property type="entry name" value="HATPase_dom"/>
</dbReference>
<reference evidence="12 14" key="1">
    <citation type="submission" date="2018-10" db="EMBL/GenBank/DDBJ databases">
        <title>Genomic Encyclopedia of Archaeal and Bacterial Type Strains, Phase II (KMG-II): from individual species to whole genera.</title>
        <authorList>
            <person name="Goeker M."/>
        </authorList>
    </citation>
    <scope>NUCLEOTIDE SEQUENCE [LARGE SCALE GENOMIC DNA]</scope>
    <source>
        <strain evidence="12 14">DSM 19624</strain>
    </source>
</reference>
<keyword evidence="9" id="KW-0175">Coiled coil</keyword>
<evidence type="ECO:0000313" key="14">
    <source>
        <dbReference type="Proteomes" id="UP000273898"/>
    </source>
</evidence>
<evidence type="ECO:0000313" key="15">
    <source>
        <dbReference type="Proteomes" id="UP000297429"/>
    </source>
</evidence>
<protein>
    <recommendedName>
        <fullName evidence="2">histidine kinase</fullName>
        <ecNumber evidence="2">2.7.13.3</ecNumber>
    </recommendedName>
</protein>
<dbReference type="EC" id="2.7.13.3" evidence="2"/>
<dbReference type="InterPro" id="IPR011990">
    <property type="entry name" value="TPR-like_helical_dom_sf"/>
</dbReference>
<evidence type="ECO:0000256" key="6">
    <source>
        <dbReference type="ARBA" id="ARBA00022777"/>
    </source>
</evidence>
<feature type="transmembrane region" description="Helical" evidence="10">
    <location>
        <begin position="500"/>
        <end position="519"/>
    </location>
</feature>
<accession>A0A497YLC1</accession>
<name>A0A497YLC1_9SPHI</name>
<evidence type="ECO:0000256" key="5">
    <source>
        <dbReference type="ARBA" id="ARBA00022741"/>
    </source>
</evidence>
<evidence type="ECO:0000256" key="10">
    <source>
        <dbReference type="SAM" id="Phobius"/>
    </source>
</evidence>
<evidence type="ECO:0000313" key="12">
    <source>
        <dbReference type="EMBL" id="RLJ80983.1"/>
    </source>
</evidence>
<dbReference type="InterPro" id="IPR019734">
    <property type="entry name" value="TPR_rpt"/>
</dbReference>